<proteinExistence type="inferred from homology"/>
<dbReference type="PANTHER" id="PTHR33449">
    <property type="entry name" value="NUCLEOID-ASSOCIATED PROTEIN YBAB"/>
    <property type="match status" value="1"/>
</dbReference>
<dbReference type="Proteomes" id="UP000221653">
    <property type="component" value="Unassembled WGS sequence"/>
</dbReference>
<comment type="function">
    <text evidence="2">Binds to DNA and alters its conformation. May be involved in regulation of gene expression, nucleoid organization and DNA protection.</text>
</comment>
<dbReference type="InterPro" id="IPR004401">
    <property type="entry name" value="YbaB/EbfC"/>
</dbReference>
<dbReference type="InterPro" id="IPR036894">
    <property type="entry name" value="YbaB-like_sf"/>
</dbReference>
<keyword evidence="5" id="KW-1185">Reference proteome</keyword>
<keyword evidence="1 2" id="KW-0238">DNA-binding</keyword>
<organism evidence="4 5">
    <name type="scientific">Corynebacterium renale</name>
    <dbReference type="NCBI Taxonomy" id="1724"/>
    <lineage>
        <taxon>Bacteria</taxon>
        <taxon>Bacillati</taxon>
        <taxon>Actinomycetota</taxon>
        <taxon>Actinomycetes</taxon>
        <taxon>Mycobacteriales</taxon>
        <taxon>Corynebacteriaceae</taxon>
        <taxon>Corynebacterium</taxon>
    </lineage>
</organism>
<comment type="caution">
    <text evidence="4">The sequence shown here is derived from an EMBL/GenBank/DDBJ whole genome shotgun (WGS) entry which is preliminary data.</text>
</comment>
<dbReference type="STRING" id="1724.GCA_001044175_01428"/>
<dbReference type="Gene3D" id="3.30.1310.10">
    <property type="entry name" value="Nucleoid-associated protein YbaB-like domain"/>
    <property type="match status" value="1"/>
</dbReference>
<dbReference type="RefSeq" id="WP_048379752.1">
    <property type="nucleotide sequence ID" value="NZ_LDYE01000004.1"/>
</dbReference>
<dbReference type="NCBIfam" id="TIGR00103">
    <property type="entry name" value="DNA_YbaB_EbfC"/>
    <property type="match status" value="1"/>
</dbReference>
<comment type="subcellular location">
    <subcellularLocation>
        <location evidence="2">Cytoplasm</location>
        <location evidence="2">Nucleoid</location>
    </subcellularLocation>
</comment>
<accession>A0A2A9DMA7</accession>
<dbReference type="AlphaFoldDB" id="A0A2A9DMA7"/>
<dbReference type="HAMAP" id="MF_00274">
    <property type="entry name" value="DNA_YbaB_EbfC"/>
    <property type="match status" value="1"/>
</dbReference>
<evidence type="ECO:0000313" key="4">
    <source>
        <dbReference type="EMBL" id="PFG27496.1"/>
    </source>
</evidence>
<dbReference type="GO" id="GO:0043590">
    <property type="term" value="C:bacterial nucleoid"/>
    <property type="evidence" value="ECO:0007669"/>
    <property type="project" value="UniProtKB-UniRule"/>
</dbReference>
<keyword evidence="3" id="KW-0175">Coiled coil</keyword>
<protein>
    <recommendedName>
        <fullName evidence="2">Nucleoid-associated protein ATK06_0557</fullName>
    </recommendedName>
</protein>
<comment type="subunit">
    <text evidence="2">Homodimer.</text>
</comment>
<gene>
    <name evidence="4" type="ORF">ATK06_0557</name>
</gene>
<sequence length="112" mass="11628">MSEANLPDMQQILQQAQEMQSQLQNAQAEIMATELVGEAGNGLVKITLSGGGEVKAVSIDPQVVDPEDVETLQDLIVGAFADGHQKIGKLAEEKIGPLSQGLGGGSLGELFG</sequence>
<evidence type="ECO:0000313" key="5">
    <source>
        <dbReference type="Proteomes" id="UP000221653"/>
    </source>
</evidence>
<dbReference type="OrthoDB" id="9809370at2"/>
<keyword evidence="2" id="KW-0963">Cytoplasm</keyword>
<dbReference type="PANTHER" id="PTHR33449:SF1">
    <property type="entry name" value="NUCLEOID-ASSOCIATED PROTEIN YBAB"/>
    <property type="match status" value="1"/>
</dbReference>
<comment type="similarity">
    <text evidence="2">Belongs to the YbaB/EbfC family.</text>
</comment>
<evidence type="ECO:0000256" key="1">
    <source>
        <dbReference type="ARBA" id="ARBA00023125"/>
    </source>
</evidence>
<name>A0A2A9DMA7_9CORY</name>
<dbReference type="GO" id="GO:0003677">
    <property type="term" value="F:DNA binding"/>
    <property type="evidence" value="ECO:0007669"/>
    <property type="project" value="UniProtKB-UniRule"/>
</dbReference>
<dbReference type="EMBL" id="PDJF01000001">
    <property type="protein sequence ID" value="PFG27496.1"/>
    <property type="molecule type" value="Genomic_DNA"/>
</dbReference>
<feature type="coiled-coil region" evidence="3">
    <location>
        <begin position="9"/>
        <end position="36"/>
    </location>
</feature>
<evidence type="ECO:0000256" key="2">
    <source>
        <dbReference type="HAMAP-Rule" id="MF_00274"/>
    </source>
</evidence>
<dbReference type="SUPFAM" id="SSF82607">
    <property type="entry name" value="YbaB-like"/>
    <property type="match status" value="1"/>
</dbReference>
<reference evidence="4 5" key="1">
    <citation type="submission" date="2017-10" db="EMBL/GenBank/DDBJ databases">
        <title>Sequencing the genomes of 1000 actinobacteria strains.</title>
        <authorList>
            <person name="Klenk H.-P."/>
        </authorList>
    </citation>
    <scope>NUCLEOTIDE SEQUENCE [LARGE SCALE GENOMIC DNA]</scope>
    <source>
        <strain evidence="4 5">DSM 20688</strain>
    </source>
</reference>
<evidence type="ECO:0000256" key="3">
    <source>
        <dbReference type="SAM" id="Coils"/>
    </source>
</evidence>
<dbReference type="GO" id="GO:0005829">
    <property type="term" value="C:cytosol"/>
    <property type="evidence" value="ECO:0007669"/>
    <property type="project" value="TreeGrafter"/>
</dbReference>
<dbReference type="Pfam" id="PF02575">
    <property type="entry name" value="YbaB_DNA_bd"/>
    <property type="match status" value="1"/>
</dbReference>
<dbReference type="PIRSF" id="PIRSF004555">
    <property type="entry name" value="UCP004555"/>
    <property type="match status" value="1"/>
</dbReference>